<name>A0A4Y5P1P7_9CAUD</name>
<proteinExistence type="predicted"/>
<keyword evidence="2" id="KW-1185">Reference proteome</keyword>
<dbReference type="Proteomes" id="UP000308921">
    <property type="component" value="Segment"/>
</dbReference>
<dbReference type="EMBL" id="MK770119">
    <property type="protein sequence ID" value="QCW23891.1"/>
    <property type="molecule type" value="Genomic_DNA"/>
</dbReference>
<evidence type="ECO:0000313" key="2">
    <source>
        <dbReference type="Proteomes" id="UP000308921"/>
    </source>
</evidence>
<protein>
    <submittedName>
        <fullName evidence="1">Uncharacterized protein</fullName>
    </submittedName>
</protein>
<evidence type="ECO:0000313" key="1">
    <source>
        <dbReference type="EMBL" id="QCW23891.1"/>
    </source>
</evidence>
<reference evidence="1 2" key="1">
    <citation type="submission" date="2019-04" db="EMBL/GenBank/DDBJ databases">
        <title>Complete genome sequence of Pantoea bacteriophage vB_PagS_AAS21.</title>
        <authorList>
            <person name="Truncaite L."/>
            <person name="Simoliuniene M."/>
            <person name="Zajanckauskaite A."/>
            <person name="Meskys R."/>
            <person name="Simoliunas E."/>
        </authorList>
    </citation>
    <scope>NUCLEOTIDE SEQUENCE [LARGE SCALE GENOMIC DNA]</scope>
</reference>
<gene>
    <name evidence="1" type="ORF">AAS21_gp153</name>
</gene>
<sequence length="137" mass="15278">MLQVKDYNFTDGDLVQRKFGGYQITYKMTTAQKNSFKTFLGEDGKEELEVDKWLKDNNIQVVNQPNTLSQDKETDGAFESVITEPGQSPLIKEKGKDPVPTVVDARGTPGYDPEEIANAEIFSNDGVVADNTIEKKD</sequence>
<organism evidence="1 2">
    <name type="scientific">Pantoea phage vB_PagS_AAS21</name>
    <dbReference type="NCBI Taxonomy" id="2575261"/>
    <lineage>
        <taxon>Viruses</taxon>
        <taxon>Duplodnaviria</taxon>
        <taxon>Heunggongvirae</taxon>
        <taxon>Uroviricota</taxon>
        <taxon>Caudoviricetes</taxon>
        <taxon>Demerecviridae</taxon>
        <taxon>Keyvirus</taxon>
        <taxon>Keyvirus AAS21</taxon>
    </lineage>
</organism>
<accession>A0A4Y5P1P7</accession>